<dbReference type="PROSITE" id="PS51352">
    <property type="entry name" value="THIOREDOXIN_2"/>
    <property type="match status" value="1"/>
</dbReference>
<dbReference type="InterPro" id="IPR000866">
    <property type="entry name" value="AhpC/TSA"/>
</dbReference>
<protein>
    <recommendedName>
        <fullName evidence="1">Thioredoxin domain-containing protein</fullName>
    </recommendedName>
</protein>
<dbReference type="AlphaFoldDB" id="X0U027"/>
<name>X0U027_9ZZZZ</name>
<dbReference type="Pfam" id="PF00578">
    <property type="entry name" value="AhpC-TSA"/>
    <property type="match status" value="1"/>
</dbReference>
<organism evidence="2">
    <name type="scientific">marine sediment metagenome</name>
    <dbReference type="NCBI Taxonomy" id="412755"/>
    <lineage>
        <taxon>unclassified sequences</taxon>
        <taxon>metagenomes</taxon>
        <taxon>ecological metagenomes</taxon>
    </lineage>
</organism>
<gene>
    <name evidence="2" type="ORF">S01H1_18580</name>
</gene>
<sequence length="219" mass="25284">MTDYQSLIDNAEQNCLDFWKRGPKRTKWTSLPPQVGDIAPDIRLTNQVGNAVQLSEYWNKSSALILFWRHFGCGCGMDRAKRLIEEYEEYVEEGATVVIIGQGDHERAAEYALKYNLPPIDILVDPDEIAYESYGLLEGKPSQIVFDAPEAFQRREYEAFEQLAKERREAGRPLVDNPWLLPGEFVVDQSGVLLLTYRYNYCEDFPDRRVLIAAIREVR</sequence>
<dbReference type="GO" id="GO:0016491">
    <property type="term" value="F:oxidoreductase activity"/>
    <property type="evidence" value="ECO:0007669"/>
    <property type="project" value="InterPro"/>
</dbReference>
<dbReference type="SUPFAM" id="SSF52833">
    <property type="entry name" value="Thioredoxin-like"/>
    <property type="match status" value="1"/>
</dbReference>
<evidence type="ECO:0000259" key="1">
    <source>
        <dbReference type="PROSITE" id="PS51352"/>
    </source>
</evidence>
<reference evidence="2" key="1">
    <citation type="journal article" date="2014" name="Front. Microbiol.">
        <title>High frequency of phylogenetically diverse reductive dehalogenase-homologous genes in deep subseafloor sedimentary metagenomes.</title>
        <authorList>
            <person name="Kawai M."/>
            <person name="Futagami T."/>
            <person name="Toyoda A."/>
            <person name="Takaki Y."/>
            <person name="Nishi S."/>
            <person name="Hori S."/>
            <person name="Arai W."/>
            <person name="Tsubouchi T."/>
            <person name="Morono Y."/>
            <person name="Uchiyama I."/>
            <person name="Ito T."/>
            <person name="Fujiyama A."/>
            <person name="Inagaki F."/>
            <person name="Takami H."/>
        </authorList>
    </citation>
    <scope>NUCLEOTIDE SEQUENCE</scope>
    <source>
        <strain evidence="2">Expedition CK06-06</strain>
    </source>
</reference>
<dbReference type="GO" id="GO:0016209">
    <property type="term" value="F:antioxidant activity"/>
    <property type="evidence" value="ECO:0007669"/>
    <property type="project" value="InterPro"/>
</dbReference>
<proteinExistence type="predicted"/>
<dbReference type="Gene3D" id="3.40.30.10">
    <property type="entry name" value="Glutaredoxin"/>
    <property type="match status" value="1"/>
</dbReference>
<comment type="caution">
    <text evidence="2">The sequence shown here is derived from an EMBL/GenBank/DDBJ whole genome shotgun (WGS) entry which is preliminary data.</text>
</comment>
<dbReference type="EMBL" id="BARS01009943">
    <property type="protein sequence ID" value="GAF81775.1"/>
    <property type="molecule type" value="Genomic_DNA"/>
</dbReference>
<accession>X0U027</accession>
<evidence type="ECO:0000313" key="2">
    <source>
        <dbReference type="EMBL" id="GAF81775.1"/>
    </source>
</evidence>
<dbReference type="InterPro" id="IPR036249">
    <property type="entry name" value="Thioredoxin-like_sf"/>
</dbReference>
<feature type="domain" description="Thioredoxin" evidence="1">
    <location>
        <begin position="33"/>
        <end position="169"/>
    </location>
</feature>
<dbReference type="InterPro" id="IPR013766">
    <property type="entry name" value="Thioredoxin_domain"/>
</dbReference>